<feature type="domain" description="HNH nuclease" evidence="1">
    <location>
        <begin position="37"/>
        <end position="90"/>
    </location>
</feature>
<sequence length="257" mass="30327">MTMSNRKSITENNDILHLEEVDMMCPLCKKSLLSFGVSRTNKDFQIAHIFPCNPTSSDLTVLKGITPPINIESFENKIALCKDCHWDYDHNKTLDKYHNLNSVKKQLVDDFNGRRNLLKLDLEDEIIDIIRKISSLNDDELTEDIKLNYDAIKVDRKIDPKYKVLKRRIKDDVSLYFGVVRREFETIDCLGLRKFEQISYQMRNAYLKISEREKDKEKIFNHLVSWLKLKTETEDCICQVIISFFIQDCEIYDEITK</sequence>
<dbReference type="Proteomes" id="UP000027616">
    <property type="component" value="Chromosome I"/>
</dbReference>
<dbReference type="Pfam" id="PF20277">
    <property type="entry name" value="CTD11"/>
    <property type="match status" value="1"/>
</dbReference>
<gene>
    <name evidence="3" type="ORF">BN938_0387</name>
</gene>
<dbReference type="HOGENOM" id="CLU_1097877_0_0_10"/>
<organism evidence="3 4">
    <name type="scientific">Mucinivorans hirudinis</name>
    <dbReference type="NCBI Taxonomy" id="1433126"/>
    <lineage>
        <taxon>Bacteria</taxon>
        <taxon>Pseudomonadati</taxon>
        <taxon>Bacteroidota</taxon>
        <taxon>Bacteroidia</taxon>
        <taxon>Bacteroidales</taxon>
        <taxon>Rikenellaceae</taxon>
        <taxon>Mucinivorans</taxon>
    </lineage>
</organism>
<evidence type="ECO:0000259" key="1">
    <source>
        <dbReference type="Pfam" id="PF13391"/>
    </source>
</evidence>
<accession>A0A060R6D5</accession>
<evidence type="ECO:0000313" key="3">
    <source>
        <dbReference type="EMBL" id="CDN30492.1"/>
    </source>
</evidence>
<evidence type="ECO:0000313" key="4">
    <source>
        <dbReference type="Proteomes" id="UP000027616"/>
    </source>
</evidence>
<keyword evidence="4" id="KW-1185">Reference proteome</keyword>
<dbReference type="EMBL" id="HG934468">
    <property type="protein sequence ID" value="CDN30492.1"/>
    <property type="molecule type" value="Genomic_DNA"/>
</dbReference>
<reference evidence="3 4" key="1">
    <citation type="journal article" date="2015" name="Genome Announc.">
        <title>Complete Genome Sequence of the Novel Leech Symbiont Mucinivorans hirudinis M3T.</title>
        <authorList>
            <person name="Nelson M.C."/>
            <person name="Bomar L."/>
            <person name="Graf J."/>
        </authorList>
    </citation>
    <scope>NUCLEOTIDE SEQUENCE [LARGE SCALE GENOMIC DNA]</scope>
    <source>
        <strain evidence="4">M3</strain>
    </source>
</reference>
<name>A0A060R6D5_9BACT</name>
<dbReference type="InterPro" id="IPR003615">
    <property type="entry name" value="HNH_nuc"/>
</dbReference>
<feature type="domain" description="ABC-three component systems C-terminal" evidence="2">
    <location>
        <begin position="115"/>
        <end position="252"/>
    </location>
</feature>
<dbReference type="KEGG" id="rbc:BN938_0387"/>
<dbReference type="InterPro" id="IPR046921">
    <property type="entry name" value="ABC-3C_CTD11"/>
</dbReference>
<dbReference type="OrthoDB" id="3266795at2"/>
<dbReference type="eggNOG" id="ENOG502ZPCC">
    <property type="taxonomic scope" value="Bacteria"/>
</dbReference>
<evidence type="ECO:0000259" key="2">
    <source>
        <dbReference type="Pfam" id="PF20277"/>
    </source>
</evidence>
<dbReference type="Pfam" id="PF13391">
    <property type="entry name" value="HNH_2"/>
    <property type="match status" value="1"/>
</dbReference>
<proteinExistence type="predicted"/>
<dbReference type="AlphaFoldDB" id="A0A060R6D5"/>
<protein>
    <submittedName>
        <fullName evidence="3">Uncharacterized protein</fullName>
    </submittedName>
</protein>
<dbReference type="STRING" id="1433126.BN938_0387"/>